<dbReference type="GO" id="GO:0000210">
    <property type="term" value="F:NAD+ diphosphatase activity"/>
    <property type="evidence" value="ECO:0007669"/>
    <property type="project" value="UniProtKB-UniRule"/>
</dbReference>
<evidence type="ECO:0000256" key="6">
    <source>
        <dbReference type="ARBA" id="ARBA00023027"/>
    </source>
</evidence>
<dbReference type="GO" id="GO:0006742">
    <property type="term" value="P:NADP+ catabolic process"/>
    <property type="evidence" value="ECO:0007669"/>
    <property type="project" value="TreeGrafter"/>
</dbReference>
<feature type="binding site" evidence="9">
    <location>
        <position position="221"/>
    </location>
    <ligand>
        <name>a divalent metal cation</name>
        <dbReference type="ChEBI" id="CHEBI:60240"/>
        <label>1</label>
    </ligand>
</feature>
<dbReference type="Pfam" id="PF00293">
    <property type="entry name" value="NUDIX"/>
    <property type="match status" value="1"/>
</dbReference>
<dbReference type="Pfam" id="PF09297">
    <property type="entry name" value="Zn_ribbon_NUD"/>
    <property type="match status" value="1"/>
</dbReference>
<keyword evidence="7 9" id="KW-0464">Manganese</keyword>
<comment type="catalytic activity">
    <reaction evidence="9">
        <text>NAD(+) + H2O = beta-nicotinamide D-ribonucleotide + AMP + 2 H(+)</text>
        <dbReference type="Rhea" id="RHEA:11800"/>
        <dbReference type="ChEBI" id="CHEBI:14649"/>
        <dbReference type="ChEBI" id="CHEBI:15377"/>
        <dbReference type="ChEBI" id="CHEBI:15378"/>
        <dbReference type="ChEBI" id="CHEBI:57540"/>
        <dbReference type="ChEBI" id="CHEBI:456215"/>
        <dbReference type="EC" id="3.6.1.22"/>
    </reaction>
</comment>
<dbReference type="InterPro" id="IPR020084">
    <property type="entry name" value="NUDIX_hydrolase_CS"/>
</dbReference>
<evidence type="ECO:0000256" key="7">
    <source>
        <dbReference type="ARBA" id="ARBA00023211"/>
    </source>
</evidence>
<dbReference type="FunFam" id="3.90.79.10:FF:000004">
    <property type="entry name" value="NADH pyrophosphatase"/>
    <property type="match status" value="1"/>
</dbReference>
<dbReference type="Gene3D" id="3.90.79.20">
    <property type="match status" value="1"/>
</dbReference>
<evidence type="ECO:0000256" key="3">
    <source>
        <dbReference type="ARBA" id="ARBA00022801"/>
    </source>
</evidence>
<feature type="binding site" evidence="9">
    <location>
        <position position="180"/>
    </location>
    <ligand>
        <name>a divalent metal cation</name>
        <dbReference type="ChEBI" id="CHEBI:60240"/>
        <label>3</label>
    </ligand>
</feature>
<feature type="binding site" evidence="9">
    <location>
        <position position="103"/>
    </location>
    <ligand>
        <name>Zn(2+)</name>
        <dbReference type="ChEBI" id="CHEBI:29105"/>
    </ligand>
</feature>
<dbReference type="GO" id="GO:0019677">
    <property type="term" value="P:NAD+ catabolic process"/>
    <property type="evidence" value="ECO:0007669"/>
    <property type="project" value="TreeGrafter"/>
</dbReference>
<dbReference type="NCBIfam" id="NF001299">
    <property type="entry name" value="PRK00241.1"/>
    <property type="match status" value="1"/>
</dbReference>
<comment type="caution">
    <text evidence="9">Lacks conserved residue(s) required for the propagation of feature annotation.</text>
</comment>
<sequence length="262" mass="29715">MLENSEVRNAYWCVVSGSELWTVDHMLPFGTAEHWSLPEAKAVKIAECDGYPVFWLNEADLDQRLPMSSLRTLLNVSESLFLAASKAVQYGHMTQTQRFCSQCGGRNYFHHRELAMQCHECRTIHYPRIFPCIIVAVRRDNEILLAQHARHQGGMYTVIAGFVEAGETLEHTVAREIFEETGIRVKNIRYFGSQPWAFPSSMMVAFLADYASGEILIDEHEISHANWFSPQNMPEVAPEGTIARALIEQTLADIRAVSSPIR</sequence>
<evidence type="ECO:0000256" key="8">
    <source>
        <dbReference type="ARBA" id="ARBA00023679"/>
    </source>
</evidence>
<evidence type="ECO:0000313" key="11">
    <source>
        <dbReference type="EMBL" id="QMV15746.1"/>
    </source>
</evidence>
<dbReference type="GO" id="GO:0000287">
    <property type="term" value="F:magnesium ion binding"/>
    <property type="evidence" value="ECO:0007669"/>
    <property type="project" value="UniProtKB-UniRule"/>
</dbReference>
<dbReference type="PANTHER" id="PTHR42904:SF6">
    <property type="entry name" value="NAD-CAPPED RNA HYDROLASE NUDT12"/>
    <property type="match status" value="1"/>
</dbReference>
<dbReference type="PROSITE" id="PS00893">
    <property type="entry name" value="NUDIX_BOX"/>
    <property type="match status" value="1"/>
</dbReference>
<dbReference type="HAMAP" id="MF_00297">
    <property type="entry name" value="Nudix_NudC"/>
    <property type="match status" value="1"/>
</dbReference>
<keyword evidence="2 9" id="KW-0479">Metal-binding</keyword>
<keyword evidence="6 9" id="KW-0520">NAD</keyword>
<feature type="binding site" evidence="9">
    <location>
        <position position="71"/>
    </location>
    <ligand>
        <name>substrate</name>
    </ligand>
</feature>
<dbReference type="AlphaFoldDB" id="A0A1N6M4L4"/>
<dbReference type="GO" id="GO:0035529">
    <property type="term" value="F:NADH pyrophosphatase activity"/>
    <property type="evidence" value="ECO:0007669"/>
    <property type="project" value="TreeGrafter"/>
</dbReference>
<keyword evidence="4 9" id="KW-0862">Zinc</keyword>
<dbReference type="GO" id="GO:0030145">
    <property type="term" value="F:manganese ion binding"/>
    <property type="evidence" value="ECO:0007669"/>
    <property type="project" value="UniProtKB-UniRule"/>
</dbReference>
<feature type="binding site" evidence="9">
    <location>
        <position position="126"/>
    </location>
    <ligand>
        <name>substrate</name>
    </ligand>
</feature>
<dbReference type="Proteomes" id="UP000515264">
    <property type="component" value="Chromosome 1"/>
</dbReference>
<dbReference type="CDD" id="cd03429">
    <property type="entry name" value="NUDIX_NADH_pyrophosphatase_Nudt13"/>
    <property type="match status" value="1"/>
</dbReference>
<dbReference type="InterPro" id="IPR015376">
    <property type="entry name" value="Znr_NADH_PPase"/>
</dbReference>
<dbReference type="EMBL" id="FSSB01000012">
    <property type="protein sequence ID" value="SIO94365.1"/>
    <property type="molecule type" value="Genomic_DNA"/>
</dbReference>
<dbReference type="PROSITE" id="PS51462">
    <property type="entry name" value="NUDIX"/>
    <property type="match status" value="1"/>
</dbReference>
<comment type="cofactor">
    <cofactor evidence="9">
        <name>Mg(2+)</name>
        <dbReference type="ChEBI" id="CHEBI:18420"/>
    </cofactor>
    <cofactor evidence="9">
        <name>Mn(2+)</name>
        <dbReference type="ChEBI" id="CHEBI:29035"/>
    </cofactor>
    <text evidence="9">Divalent metal cations. Mg(2+) or Mn(2+).</text>
</comment>
<feature type="binding site" evidence="9">
    <location>
        <position position="113"/>
    </location>
    <ligand>
        <name>substrate</name>
    </ligand>
</feature>
<proteinExistence type="inferred from homology"/>
<feature type="binding site" evidence="9">
    <location>
        <position position="118"/>
    </location>
    <ligand>
        <name>Zn(2+)</name>
        <dbReference type="ChEBI" id="CHEBI:29105"/>
    </ligand>
</feature>
<dbReference type="SUPFAM" id="SSF55811">
    <property type="entry name" value="Nudix"/>
    <property type="match status" value="1"/>
</dbReference>
<feature type="short sequence motif" description="Nudix box" evidence="9">
    <location>
        <begin position="161"/>
        <end position="182"/>
    </location>
</feature>
<comment type="function">
    <text evidence="9">mRNA decapping enzyme that specifically removes the nicotinamide adenine dinucleotide (NAD) cap from a subset of mRNAs by hydrolyzing the diphosphate linkage to produce nicotinamide mononucleotide (NMN) and 5' monophosphate mRNA. The NAD-cap is present at the 5'-end of some mRNAs and stabilizes RNA against 5'-processing. Has preference for mRNAs with a 5'-end purine. Catalyzes the hydrolysis of a broad range of dinucleotide pyrophosphates.</text>
</comment>
<feature type="binding site" evidence="9">
    <location>
        <position position="160"/>
    </location>
    <ligand>
        <name>a divalent metal cation</name>
        <dbReference type="ChEBI" id="CHEBI:60240"/>
        <label>1</label>
    </ligand>
</feature>
<name>A0A1N6M4L4_9VIBR</name>
<evidence type="ECO:0000256" key="1">
    <source>
        <dbReference type="ARBA" id="ARBA00009595"/>
    </source>
</evidence>
<comment type="catalytic activity">
    <reaction evidence="8">
        <text>a 5'-end NAD(+)-phospho-ribonucleoside in mRNA + H2O = a 5'-end phospho-adenosine-phospho-ribonucleoside in mRNA + beta-nicotinamide D-ribonucleotide + 2 H(+)</text>
        <dbReference type="Rhea" id="RHEA:60876"/>
        <dbReference type="Rhea" id="RHEA-COMP:15698"/>
        <dbReference type="Rhea" id="RHEA-COMP:15719"/>
        <dbReference type="ChEBI" id="CHEBI:14649"/>
        <dbReference type="ChEBI" id="CHEBI:15377"/>
        <dbReference type="ChEBI" id="CHEBI:15378"/>
        <dbReference type="ChEBI" id="CHEBI:144029"/>
        <dbReference type="ChEBI" id="CHEBI:144051"/>
    </reaction>
    <physiologicalReaction direction="left-to-right" evidence="8">
        <dbReference type="Rhea" id="RHEA:60877"/>
    </physiologicalReaction>
</comment>
<comment type="cofactor">
    <cofactor evidence="9">
        <name>Zn(2+)</name>
        <dbReference type="ChEBI" id="CHEBI:29105"/>
    </cofactor>
    <text evidence="9">Binds 1 zinc ion per subunit.</text>
</comment>
<comment type="subunit">
    <text evidence="9">Homodimer.</text>
</comment>
<evidence type="ECO:0000313" key="13">
    <source>
        <dbReference type="Proteomes" id="UP000184774"/>
    </source>
</evidence>
<reference evidence="12 13" key="1">
    <citation type="submission" date="2016-12" db="EMBL/GenBank/DDBJ databases">
        <authorList>
            <person name="Song W.-J."/>
            <person name="Kurnit D.M."/>
        </authorList>
    </citation>
    <scope>NUCLEOTIDE SEQUENCE [LARGE SCALE GENOMIC DNA]</scope>
    <source>
        <strain evidence="12 13">CECT 9026</strain>
    </source>
</reference>
<evidence type="ECO:0000256" key="9">
    <source>
        <dbReference type="HAMAP-Rule" id="MF_00297"/>
    </source>
</evidence>
<dbReference type="EC" id="3.6.1.-" evidence="9"/>
<comment type="catalytic activity">
    <reaction evidence="9">
        <text>NADH + H2O = reduced beta-nicotinamide D-ribonucleotide + AMP + 2 H(+)</text>
        <dbReference type="Rhea" id="RHEA:48868"/>
        <dbReference type="ChEBI" id="CHEBI:15377"/>
        <dbReference type="ChEBI" id="CHEBI:15378"/>
        <dbReference type="ChEBI" id="CHEBI:57945"/>
        <dbReference type="ChEBI" id="CHEBI:90832"/>
        <dbReference type="ChEBI" id="CHEBI:456215"/>
        <dbReference type="EC" id="3.6.1.22"/>
    </reaction>
</comment>
<evidence type="ECO:0000256" key="4">
    <source>
        <dbReference type="ARBA" id="ARBA00022833"/>
    </source>
</evidence>
<dbReference type="Proteomes" id="UP000184774">
    <property type="component" value="Unassembled WGS sequence"/>
</dbReference>
<evidence type="ECO:0000313" key="14">
    <source>
        <dbReference type="Proteomes" id="UP000515264"/>
    </source>
</evidence>
<dbReference type="GO" id="GO:0008270">
    <property type="term" value="F:zinc ion binding"/>
    <property type="evidence" value="ECO:0007669"/>
    <property type="project" value="UniProtKB-UniRule"/>
</dbReference>
<evidence type="ECO:0000256" key="2">
    <source>
        <dbReference type="ARBA" id="ARBA00022723"/>
    </source>
</evidence>
<dbReference type="EMBL" id="CP046268">
    <property type="protein sequence ID" value="QMV15746.1"/>
    <property type="molecule type" value="Genomic_DNA"/>
</dbReference>
<dbReference type="EC" id="3.6.1.22" evidence="9"/>
<dbReference type="GO" id="GO:0005829">
    <property type="term" value="C:cytosol"/>
    <property type="evidence" value="ECO:0007669"/>
    <property type="project" value="TreeGrafter"/>
</dbReference>
<dbReference type="InterPro" id="IPR000086">
    <property type="entry name" value="NUDIX_hydrolase_dom"/>
</dbReference>
<keyword evidence="3 9" id="KW-0378">Hydrolase</keyword>
<feature type="domain" description="Nudix hydrolase" evidence="10">
    <location>
        <begin position="127"/>
        <end position="250"/>
    </location>
</feature>
<organism evidence="12 13">
    <name type="scientific">Vibrio spartinae</name>
    <dbReference type="NCBI Taxonomy" id="1918945"/>
    <lineage>
        <taxon>Bacteria</taxon>
        <taxon>Pseudomonadati</taxon>
        <taxon>Pseudomonadota</taxon>
        <taxon>Gammaproteobacteria</taxon>
        <taxon>Vibrionales</taxon>
        <taxon>Vibrionaceae</taxon>
        <taxon>Vibrio</taxon>
    </lineage>
</organism>
<dbReference type="InterPro" id="IPR015797">
    <property type="entry name" value="NUDIX_hydrolase-like_dom_sf"/>
</dbReference>
<evidence type="ECO:0000259" key="10">
    <source>
        <dbReference type="PROSITE" id="PS51462"/>
    </source>
</evidence>
<comment type="similarity">
    <text evidence="1 9">Belongs to the Nudix hydrolase family. NudC subfamily.</text>
</comment>
<accession>A0A1N6M4L4</accession>
<protein>
    <recommendedName>
        <fullName evidence="9">NAD-capped RNA hydrolase NudC</fullName>
        <shortName evidence="9">DeNADding enzyme NudC</shortName>
        <ecNumber evidence="9">3.6.1.-</ecNumber>
    </recommendedName>
    <alternativeName>
        <fullName evidence="9">NADH pyrophosphatase</fullName>
        <ecNumber evidence="9">3.6.1.22</ecNumber>
    </alternativeName>
</protein>
<gene>
    <name evidence="9 12" type="primary">nudC</name>
    <name evidence="12" type="ORF">VSP9026_02057</name>
    <name evidence="11" type="ORF">Vspart_03097</name>
</gene>
<dbReference type="InterPro" id="IPR050241">
    <property type="entry name" value="NAD-cap_RNA_hydrolase_NudC"/>
</dbReference>
<reference evidence="11 14" key="3">
    <citation type="journal article" date="2020" name="J. Nat. Prod.">
        <title>Genomics-Metabolomics Profiling Disclosed Marine Vibrio spartinae 3.6 as a Producer of a New Branched Side Chain Prodigiosin.</title>
        <authorList>
            <person name="Vitale G.A."/>
            <person name="Sciarretta M."/>
            <person name="Palma Esposito F."/>
            <person name="January G.G."/>
            <person name="Giaccio M."/>
            <person name="Bunk B."/>
            <person name="Sproer C."/>
            <person name="Bajerski F."/>
            <person name="Power D."/>
            <person name="Festa C."/>
            <person name="Monti M.C."/>
            <person name="D'Auria M.V."/>
            <person name="de Pascale D."/>
        </authorList>
    </citation>
    <scope>NUCLEOTIDE SEQUENCE [LARGE SCALE GENOMIC DNA]</scope>
    <source>
        <strain evidence="11 14">3.6</strain>
    </source>
</reference>
<dbReference type="InterPro" id="IPR022925">
    <property type="entry name" value="RNA_Hydrolase_NudC"/>
</dbReference>
<feature type="binding site" evidence="9">
    <location>
        <position position="221"/>
    </location>
    <ligand>
        <name>a divalent metal cation</name>
        <dbReference type="ChEBI" id="CHEBI:60240"/>
        <label>3</label>
    </ligand>
</feature>
<dbReference type="PANTHER" id="PTHR42904">
    <property type="entry name" value="NUDIX HYDROLASE, NUDC SUBFAMILY"/>
    <property type="match status" value="1"/>
</dbReference>
<feature type="binding site" evidence="9">
    <location>
        <position position="100"/>
    </location>
    <ligand>
        <name>Zn(2+)</name>
        <dbReference type="ChEBI" id="CHEBI:29105"/>
    </ligand>
</feature>
<keyword evidence="5 9" id="KW-0460">Magnesium</keyword>
<feature type="binding site" evidence="9">
    <location>
        <position position="176"/>
    </location>
    <ligand>
        <name>a divalent metal cation</name>
        <dbReference type="ChEBI" id="CHEBI:60240"/>
        <label>2</label>
    </ligand>
</feature>
<dbReference type="InterPro" id="IPR049734">
    <property type="entry name" value="NudC-like_C"/>
</dbReference>
<dbReference type="Gene3D" id="3.90.79.10">
    <property type="entry name" value="Nucleoside Triphosphate Pyrophosphohydrolase"/>
    <property type="match status" value="1"/>
</dbReference>
<feature type="binding site" evidence="9">
    <location>
        <position position="121"/>
    </location>
    <ligand>
        <name>Zn(2+)</name>
        <dbReference type="ChEBI" id="CHEBI:29105"/>
    </ligand>
</feature>
<evidence type="ECO:0000313" key="12">
    <source>
        <dbReference type="EMBL" id="SIO94365.1"/>
    </source>
</evidence>
<feature type="binding site" evidence="9">
    <location>
        <position position="176"/>
    </location>
    <ligand>
        <name>a divalent metal cation</name>
        <dbReference type="ChEBI" id="CHEBI:60240"/>
        <label>3</label>
    </ligand>
</feature>
<keyword evidence="14" id="KW-1185">Reference proteome</keyword>
<dbReference type="OrthoDB" id="9791656at2"/>
<feature type="binding site" evidence="9">
    <location>
        <begin position="194"/>
        <end position="201"/>
    </location>
    <ligand>
        <name>substrate</name>
    </ligand>
</feature>
<evidence type="ECO:0000256" key="5">
    <source>
        <dbReference type="ARBA" id="ARBA00022842"/>
    </source>
</evidence>
<dbReference type="RefSeq" id="WP_074372915.1">
    <property type="nucleotide sequence ID" value="NZ_AP024907.1"/>
</dbReference>
<feature type="binding site" evidence="9">
    <location>
        <position position="243"/>
    </location>
    <ligand>
        <name>substrate</name>
    </ligand>
</feature>
<feature type="binding site" evidence="9">
    <location>
        <position position="180"/>
    </location>
    <ligand>
        <name>a divalent metal cation</name>
        <dbReference type="ChEBI" id="CHEBI:60240"/>
        <label>1</label>
    </ligand>
</feature>
<reference evidence="11" key="2">
    <citation type="submission" date="2019-11" db="EMBL/GenBank/DDBJ databases">
        <authorList>
            <person name="January G."/>
            <person name="Bunk B."/>
        </authorList>
    </citation>
    <scope>NUCLEOTIDE SEQUENCE</scope>
    <source>
        <strain evidence="11">3.6</strain>
    </source>
</reference>